<protein>
    <submittedName>
        <fullName evidence="1">Uncharacterized protein</fullName>
    </submittedName>
</protein>
<dbReference type="Proteomes" id="UP000000662">
    <property type="component" value="Chromosome 1"/>
</dbReference>
<reference evidence="1" key="1">
    <citation type="submission" date="2009-01" db="EMBL/GenBank/DDBJ databases">
        <title>Complete sequence of Chromosome 1 of Burkholderia cepacia AMMD.</title>
        <authorList>
            <consortium name="US DOE Joint Genome Institute"/>
            <person name="Copeland A."/>
            <person name="Lucas S."/>
            <person name="Lapidus A."/>
            <person name="Barry K."/>
            <person name="Detter J.C."/>
            <person name="Glavina del Rio T."/>
            <person name="Hammon N."/>
            <person name="Israni S."/>
            <person name="Pitluck S."/>
            <person name="Bruce D."/>
            <person name="Chain P."/>
            <person name="Malfatti S."/>
            <person name="Shin M."/>
            <person name="Vergez L."/>
            <person name="Schmutz J."/>
            <person name="Larimer F."/>
            <person name="Land M."/>
            <person name="Hauser L."/>
            <person name="Kyrpides N."/>
            <person name="Kim E."/>
            <person name="Parke J."/>
            <person name="Coenye T."/>
            <person name="Konstantinidis K."/>
            <person name="Ramette A."/>
            <person name="Tiedje J."/>
            <person name="Richardson P."/>
        </authorList>
    </citation>
    <scope>NUCLEOTIDE SEQUENCE [LARGE SCALE GENOMIC DNA]</scope>
    <source>
        <strain evidence="1">AMMD</strain>
    </source>
</reference>
<proteinExistence type="predicted"/>
<keyword evidence="2" id="KW-1185">Reference proteome</keyword>
<dbReference type="EMBL" id="CP000440">
    <property type="protein sequence ID" value="ABI86845.1"/>
    <property type="molecule type" value="Genomic_DNA"/>
</dbReference>
<organism evidence="1 2">
    <name type="scientific">Burkholderia ambifaria (strain ATCC BAA-244 / DSM 16087 / CCUG 44356 / LMG 19182 / AMMD)</name>
    <name type="common">Burkholderia cepacia (strain AMMD)</name>
    <dbReference type="NCBI Taxonomy" id="339670"/>
    <lineage>
        <taxon>Bacteria</taxon>
        <taxon>Pseudomonadati</taxon>
        <taxon>Pseudomonadota</taxon>
        <taxon>Betaproteobacteria</taxon>
        <taxon>Burkholderiales</taxon>
        <taxon>Burkholderiaceae</taxon>
        <taxon>Burkholderia</taxon>
        <taxon>Burkholderia cepacia complex</taxon>
    </lineage>
</organism>
<dbReference type="AlphaFoldDB" id="Q0BG78"/>
<evidence type="ECO:0000313" key="2">
    <source>
        <dbReference type="Proteomes" id="UP000000662"/>
    </source>
</evidence>
<name>Q0BG78_BURCM</name>
<evidence type="ECO:0000313" key="1">
    <source>
        <dbReference type="EMBL" id="ABI86845.1"/>
    </source>
</evidence>
<accession>Q0BG78</accession>
<sequence length="80" mass="9615">MRDEIPRNTLIHLRACRFGQSCLDRFFISIRRIGFPRIFPVRRMPSAIHRQARESRLWQGLPLSRQSRLFCRGGISFEWN</sequence>
<gene>
    <name evidence="1" type="ordered locus">Bamb_1287</name>
</gene>
<dbReference type="KEGG" id="bam:Bamb_1287"/>